<dbReference type="AlphaFoldDB" id="A0A9K3DZ18"/>
<proteinExistence type="predicted"/>
<keyword evidence="1" id="KW-1133">Transmembrane helix</keyword>
<keyword evidence="1" id="KW-0812">Transmembrane</keyword>
<sequence length="111" mass="12855">MVFNTGTEFPVPNYFWYRLGTHFLKFPVPVLSVYYRFGTVPISYRFLPSNTGTVQHFQYRYPLLAIFGTGIFSAITMLIPSLKSKCVMLLVGRPIPSMRSRNVEKKNIIRI</sequence>
<reference evidence="2" key="1">
    <citation type="journal article" date="2017" name="Nature">
        <title>The sunflower genome provides insights into oil metabolism, flowering and Asterid evolution.</title>
        <authorList>
            <person name="Badouin H."/>
            <person name="Gouzy J."/>
            <person name="Grassa C.J."/>
            <person name="Murat F."/>
            <person name="Staton S.E."/>
            <person name="Cottret L."/>
            <person name="Lelandais-Briere C."/>
            <person name="Owens G.L."/>
            <person name="Carrere S."/>
            <person name="Mayjonade B."/>
            <person name="Legrand L."/>
            <person name="Gill N."/>
            <person name="Kane N.C."/>
            <person name="Bowers J.E."/>
            <person name="Hubner S."/>
            <person name="Bellec A."/>
            <person name="Berard A."/>
            <person name="Berges H."/>
            <person name="Blanchet N."/>
            <person name="Boniface M.C."/>
            <person name="Brunel D."/>
            <person name="Catrice O."/>
            <person name="Chaidir N."/>
            <person name="Claudel C."/>
            <person name="Donnadieu C."/>
            <person name="Faraut T."/>
            <person name="Fievet G."/>
            <person name="Helmstetter N."/>
            <person name="King M."/>
            <person name="Knapp S.J."/>
            <person name="Lai Z."/>
            <person name="Le Paslier M.C."/>
            <person name="Lippi Y."/>
            <person name="Lorenzon L."/>
            <person name="Mandel J.R."/>
            <person name="Marage G."/>
            <person name="Marchand G."/>
            <person name="Marquand E."/>
            <person name="Bret-Mestries E."/>
            <person name="Morien E."/>
            <person name="Nambeesan S."/>
            <person name="Nguyen T."/>
            <person name="Pegot-Espagnet P."/>
            <person name="Pouilly N."/>
            <person name="Raftis F."/>
            <person name="Sallet E."/>
            <person name="Schiex T."/>
            <person name="Thomas J."/>
            <person name="Vandecasteele C."/>
            <person name="Vares D."/>
            <person name="Vear F."/>
            <person name="Vautrin S."/>
            <person name="Crespi M."/>
            <person name="Mangin B."/>
            <person name="Burke J.M."/>
            <person name="Salse J."/>
            <person name="Munos S."/>
            <person name="Vincourt P."/>
            <person name="Rieseberg L.H."/>
            <person name="Langlade N.B."/>
        </authorList>
    </citation>
    <scope>NUCLEOTIDE SEQUENCE</scope>
    <source>
        <tissue evidence="2">Leaves</tissue>
    </source>
</reference>
<evidence type="ECO:0000256" key="1">
    <source>
        <dbReference type="SAM" id="Phobius"/>
    </source>
</evidence>
<evidence type="ECO:0000313" key="3">
    <source>
        <dbReference type="Proteomes" id="UP000215914"/>
    </source>
</evidence>
<keyword evidence="1" id="KW-0472">Membrane</keyword>
<dbReference type="Gramene" id="mRNA:HanXRQr2_Chr15g0684321">
    <property type="protein sequence ID" value="CDS:HanXRQr2_Chr15g0684321.1"/>
    <property type="gene ID" value="HanXRQr2_Chr15g0684321"/>
</dbReference>
<dbReference type="EMBL" id="MNCJ02000330">
    <property type="protein sequence ID" value="KAF5763775.1"/>
    <property type="molecule type" value="Genomic_DNA"/>
</dbReference>
<evidence type="ECO:0000313" key="2">
    <source>
        <dbReference type="EMBL" id="KAF5763775.1"/>
    </source>
</evidence>
<name>A0A9K3DZ18_HELAN</name>
<accession>A0A9K3DZ18</accession>
<dbReference type="Proteomes" id="UP000215914">
    <property type="component" value="Unassembled WGS sequence"/>
</dbReference>
<protein>
    <submittedName>
        <fullName evidence="2">Uncharacterized protein</fullName>
    </submittedName>
</protein>
<comment type="caution">
    <text evidence="2">The sequence shown here is derived from an EMBL/GenBank/DDBJ whole genome shotgun (WGS) entry which is preliminary data.</text>
</comment>
<reference evidence="2" key="2">
    <citation type="submission" date="2020-06" db="EMBL/GenBank/DDBJ databases">
        <title>Helianthus annuus Genome sequencing and assembly Release 2.</title>
        <authorList>
            <person name="Gouzy J."/>
            <person name="Langlade N."/>
            <person name="Munos S."/>
        </authorList>
    </citation>
    <scope>NUCLEOTIDE SEQUENCE</scope>
    <source>
        <tissue evidence="2">Leaves</tissue>
    </source>
</reference>
<feature type="transmembrane region" description="Helical" evidence="1">
    <location>
        <begin position="59"/>
        <end position="79"/>
    </location>
</feature>
<organism evidence="2 3">
    <name type="scientific">Helianthus annuus</name>
    <name type="common">Common sunflower</name>
    <dbReference type="NCBI Taxonomy" id="4232"/>
    <lineage>
        <taxon>Eukaryota</taxon>
        <taxon>Viridiplantae</taxon>
        <taxon>Streptophyta</taxon>
        <taxon>Embryophyta</taxon>
        <taxon>Tracheophyta</taxon>
        <taxon>Spermatophyta</taxon>
        <taxon>Magnoliopsida</taxon>
        <taxon>eudicotyledons</taxon>
        <taxon>Gunneridae</taxon>
        <taxon>Pentapetalae</taxon>
        <taxon>asterids</taxon>
        <taxon>campanulids</taxon>
        <taxon>Asterales</taxon>
        <taxon>Asteraceae</taxon>
        <taxon>Asteroideae</taxon>
        <taxon>Heliantheae alliance</taxon>
        <taxon>Heliantheae</taxon>
        <taxon>Helianthus</taxon>
    </lineage>
</organism>
<keyword evidence="3" id="KW-1185">Reference proteome</keyword>
<gene>
    <name evidence="2" type="ORF">HanXRQr2_Chr15g0684321</name>
</gene>